<comment type="cofactor">
    <cofactor evidence="1">
        <name>Mg(2+)</name>
        <dbReference type="ChEBI" id="CHEBI:18420"/>
    </cofactor>
</comment>
<name>A0ABR7PD88_9FIRM</name>
<keyword evidence="5" id="KW-1185">Reference proteome</keyword>
<dbReference type="SUPFAM" id="SSF55811">
    <property type="entry name" value="Nudix"/>
    <property type="match status" value="1"/>
</dbReference>
<dbReference type="PROSITE" id="PS51462">
    <property type="entry name" value="NUDIX"/>
    <property type="match status" value="1"/>
</dbReference>
<protein>
    <submittedName>
        <fullName evidence="4">NUDIX hydrolase</fullName>
    </submittedName>
</protein>
<comment type="caution">
    <text evidence="4">The sequence shown here is derived from an EMBL/GenBank/DDBJ whole genome shotgun (WGS) entry which is preliminary data.</text>
</comment>
<dbReference type="PANTHER" id="PTHR11839">
    <property type="entry name" value="UDP/ADP-SUGAR PYROPHOSPHATASE"/>
    <property type="match status" value="1"/>
</dbReference>
<sequence>MIDPGEIAEQAAVRELKEETGYEAEEVIPLGDFYPSFGSTNEKIHLFAICCGKQGEEFLNPAEVLKLHEVSIEEFKRMVASGEIKHGAGLAAWARWMSR</sequence>
<dbReference type="InterPro" id="IPR015797">
    <property type="entry name" value="NUDIX_hydrolase-like_dom_sf"/>
</dbReference>
<dbReference type="Pfam" id="PF00293">
    <property type="entry name" value="NUDIX"/>
    <property type="match status" value="1"/>
</dbReference>
<evidence type="ECO:0000313" key="5">
    <source>
        <dbReference type="Proteomes" id="UP000661649"/>
    </source>
</evidence>
<dbReference type="InterPro" id="IPR000086">
    <property type="entry name" value="NUDIX_hydrolase_dom"/>
</dbReference>
<accession>A0ABR7PD88</accession>
<dbReference type="Gene3D" id="3.90.79.10">
    <property type="entry name" value="Nucleoside Triphosphate Pyrophosphohydrolase"/>
    <property type="match status" value="1"/>
</dbReference>
<evidence type="ECO:0000256" key="2">
    <source>
        <dbReference type="ARBA" id="ARBA00022801"/>
    </source>
</evidence>
<evidence type="ECO:0000313" key="4">
    <source>
        <dbReference type="EMBL" id="MBC8629393.1"/>
    </source>
</evidence>
<proteinExistence type="predicted"/>
<dbReference type="Proteomes" id="UP000661649">
    <property type="component" value="Unassembled WGS sequence"/>
</dbReference>
<dbReference type="EMBL" id="JACRTP010000005">
    <property type="protein sequence ID" value="MBC8629393.1"/>
    <property type="molecule type" value="Genomic_DNA"/>
</dbReference>
<dbReference type="GO" id="GO:0016787">
    <property type="term" value="F:hydrolase activity"/>
    <property type="evidence" value="ECO:0007669"/>
    <property type="project" value="UniProtKB-KW"/>
</dbReference>
<dbReference type="PANTHER" id="PTHR11839:SF18">
    <property type="entry name" value="NUDIX HYDROLASE DOMAIN-CONTAINING PROTEIN"/>
    <property type="match status" value="1"/>
</dbReference>
<keyword evidence="2 4" id="KW-0378">Hydrolase</keyword>
<dbReference type="CDD" id="cd03424">
    <property type="entry name" value="NUDIX_ADPRase_Nudt5_UGPPase_Nudt14"/>
    <property type="match status" value="1"/>
</dbReference>
<feature type="domain" description="Nudix hydrolase" evidence="3">
    <location>
        <begin position="1"/>
        <end position="92"/>
    </location>
</feature>
<gene>
    <name evidence="4" type="ORF">H8712_12375</name>
</gene>
<reference evidence="4 5" key="1">
    <citation type="submission" date="2020-08" db="EMBL/GenBank/DDBJ databases">
        <title>Genome public.</title>
        <authorList>
            <person name="Liu C."/>
            <person name="Sun Q."/>
        </authorList>
    </citation>
    <scope>NUCLEOTIDE SEQUENCE [LARGE SCALE GENOMIC DNA]</scope>
    <source>
        <strain evidence="4 5">3_YM_SP_D4_24.mj</strain>
    </source>
</reference>
<evidence type="ECO:0000256" key="1">
    <source>
        <dbReference type="ARBA" id="ARBA00001946"/>
    </source>
</evidence>
<organism evidence="4 5">
    <name type="scientific">Blautia stercoris</name>
    <dbReference type="NCBI Taxonomy" id="871664"/>
    <lineage>
        <taxon>Bacteria</taxon>
        <taxon>Bacillati</taxon>
        <taxon>Bacillota</taxon>
        <taxon>Clostridia</taxon>
        <taxon>Lachnospirales</taxon>
        <taxon>Lachnospiraceae</taxon>
        <taxon>Blautia</taxon>
    </lineage>
</organism>
<evidence type="ECO:0000259" key="3">
    <source>
        <dbReference type="PROSITE" id="PS51462"/>
    </source>
</evidence>